<dbReference type="RefSeq" id="WP_092886441.1">
    <property type="nucleotide sequence ID" value="NZ_CP061498.1"/>
</dbReference>
<keyword evidence="4" id="KW-1185">Reference proteome</keyword>
<feature type="transmembrane region" description="Helical" evidence="1">
    <location>
        <begin position="122"/>
        <end position="141"/>
    </location>
</feature>
<evidence type="ECO:0000259" key="2">
    <source>
        <dbReference type="Pfam" id="PF07331"/>
    </source>
</evidence>
<gene>
    <name evidence="3" type="ORF">SAMN04488238_10373</name>
</gene>
<evidence type="ECO:0000256" key="1">
    <source>
        <dbReference type="SAM" id="Phobius"/>
    </source>
</evidence>
<protein>
    <submittedName>
        <fullName evidence="3">Tripartite tricarboxylate transporter TctB family protein</fullName>
    </submittedName>
</protein>
<dbReference type="EMBL" id="FNOM01000003">
    <property type="protein sequence ID" value="SDW67826.1"/>
    <property type="molecule type" value="Genomic_DNA"/>
</dbReference>
<keyword evidence="1" id="KW-0472">Membrane</keyword>
<feature type="transmembrane region" description="Helical" evidence="1">
    <location>
        <begin position="7"/>
        <end position="26"/>
    </location>
</feature>
<feature type="transmembrane region" description="Helical" evidence="1">
    <location>
        <begin position="38"/>
        <end position="66"/>
    </location>
</feature>
<dbReference type="Pfam" id="PF07331">
    <property type="entry name" value="TctB"/>
    <property type="match status" value="1"/>
</dbReference>
<evidence type="ECO:0000313" key="3">
    <source>
        <dbReference type="EMBL" id="SDW67826.1"/>
    </source>
</evidence>
<name>A0A1H2VHK4_9RHOB</name>
<evidence type="ECO:0000313" key="4">
    <source>
        <dbReference type="Proteomes" id="UP000198539"/>
    </source>
</evidence>
<proteinExistence type="predicted"/>
<sequence>MKFHDSIIGAMLIICGLWVVWTASGFPRLTGQPIGPGTFPVVLGSLCVLGGIGIGVQGLLSGGALAQISPHWRRPDRIASVIVVVAGTALLAATFETVGFPLGGSLLLVALFVTSGKRHPAYIALAIGFVVTVHLVMSRLLQVPIPAGVLKGIF</sequence>
<keyword evidence="1" id="KW-0812">Transmembrane</keyword>
<feature type="domain" description="DUF1468" evidence="2">
    <location>
        <begin position="8"/>
        <end position="146"/>
    </location>
</feature>
<reference evidence="3 4" key="1">
    <citation type="submission" date="2016-10" db="EMBL/GenBank/DDBJ databases">
        <authorList>
            <person name="de Groot N.N."/>
        </authorList>
    </citation>
    <scope>NUCLEOTIDE SEQUENCE [LARGE SCALE GENOMIC DNA]</scope>
    <source>
        <strain evidence="3 4">CGMCC 1.8894</strain>
    </source>
</reference>
<dbReference type="Proteomes" id="UP000198539">
    <property type="component" value="Unassembled WGS sequence"/>
</dbReference>
<dbReference type="OrthoDB" id="8907787at2"/>
<dbReference type="AlphaFoldDB" id="A0A1H2VHK4"/>
<feature type="transmembrane region" description="Helical" evidence="1">
    <location>
        <begin position="78"/>
        <end position="102"/>
    </location>
</feature>
<organism evidence="3 4">
    <name type="scientific">Roseicitreum antarcticum</name>
    <dbReference type="NCBI Taxonomy" id="564137"/>
    <lineage>
        <taxon>Bacteria</taxon>
        <taxon>Pseudomonadati</taxon>
        <taxon>Pseudomonadota</taxon>
        <taxon>Alphaproteobacteria</taxon>
        <taxon>Rhodobacterales</taxon>
        <taxon>Paracoccaceae</taxon>
        <taxon>Roseicitreum</taxon>
    </lineage>
</organism>
<dbReference type="InterPro" id="IPR009936">
    <property type="entry name" value="DUF1468"/>
</dbReference>
<accession>A0A1H2VHK4</accession>
<keyword evidence="1" id="KW-1133">Transmembrane helix</keyword>
<dbReference type="STRING" id="564137.SAMN04488238_10373"/>